<organism evidence="8 9">
    <name type="scientific">Streptomyces ortus</name>
    <dbReference type="NCBI Taxonomy" id="2867268"/>
    <lineage>
        <taxon>Bacteria</taxon>
        <taxon>Bacillati</taxon>
        <taxon>Actinomycetota</taxon>
        <taxon>Actinomycetes</taxon>
        <taxon>Kitasatosporales</taxon>
        <taxon>Streptomycetaceae</taxon>
        <taxon>Streptomyces</taxon>
    </lineage>
</organism>
<evidence type="ECO:0000256" key="4">
    <source>
        <dbReference type="ARBA" id="ARBA00022989"/>
    </source>
</evidence>
<evidence type="ECO:0000256" key="5">
    <source>
        <dbReference type="ARBA" id="ARBA00023136"/>
    </source>
</evidence>
<dbReference type="CDD" id="cd06173">
    <property type="entry name" value="MFS_MefA_like"/>
    <property type="match status" value="1"/>
</dbReference>
<protein>
    <submittedName>
        <fullName evidence="8">MFS transporter</fullName>
    </submittedName>
</protein>
<reference evidence="8" key="1">
    <citation type="journal article" date="2022" name="bioRxiv">
        <title>Discovery and biosynthetic assessment of Streptomyces ortus sp nov. isolated from a deep-sea sponge.</title>
        <authorList>
            <person name="Williams S.E."/>
        </authorList>
    </citation>
    <scope>NUCLEOTIDE SEQUENCE</scope>
    <source>
        <strain evidence="8">A15ISP2-DRY2</strain>
    </source>
</reference>
<keyword evidence="4 7" id="KW-1133">Transmembrane helix</keyword>
<evidence type="ECO:0000313" key="9">
    <source>
        <dbReference type="Proteomes" id="UP001165590"/>
    </source>
</evidence>
<feature type="compositionally biased region" description="Pro residues" evidence="6">
    <location>
        <begin position="221"/>
        <end position="231"/>
    </location>
</feature>
<dbReference type="SUPFAM" id="SSF103473">
    <property type="entry name" value="MFS general substrate transporter"/>
    <property type="match status" value="1"/>
</dbReference>
<gene>
    <name evidence="8" type="ORF">K3769_30310</name>
</gene>
<comment type="caution">
    <text evidence="8">The sequence shown here is derived from an EMBL/GenBank/DDBJ whole genome shotgun (WGS) entry which is preliminary data.</text>
</comment>
<dbReference type="PANTHER" id="PTHR23513:SF6">
    <property type="entry name" value="MAJOR FACILITATOR SUPERFAMILY ASSOCIATED DOMAIN-CONTAINING PROTEIN"/>
    <property type="match status" value="1"/>
</dbReference>
<dbReference type="EMBL" id="JAIFZO010000002">
    <property type="protein sequence ID" value="MCX4236987.1"/>
    <property type="molecule type" value="Genomic_DNA"/>
</dbReference>
<dbReference type="InterPro" id="IPR011701">
    <property type="entry name" value="MFS"/>
</dbReference>
<sequence>MTTEAVRTDGGRTSVLRHNRPFRLLWVGQTLSGFGSSMAGVALPLVLLAGGHPPTSVAAVTTVVAVTGLLVRIPAGILSDHQDQRRLVIACDLVRLVVSAAVALFLLAGPLPMWLAIGAVIASASAMEVFKPSQFQLIRRVVSNEQIPTAVSLNQARAYGVSMAGPAAGGLLVGVYPALPFAVDAVTFLASALCVAAMVPRKRAATAPPKDPKDLSVPEPAVVPPAPPGPEPVRQAPAAGFRDRLTVGFRHLAHDPFLRRSTVFFSGMTVVFSMFGSALMLGVGDRPGGAAAVGYAFSSAALAGLLGSLAAPTLQRRLPLPVLVASGPAAAGALLTLAWLSGSTLAFVAAFSAMSLLVPAINAAVVSVMATSVPPEIYGRVTTANDFVVQLLQPCAPLAAALLLTTSSLAVTALVLAVSYVVLALLAFTLPTPTAAPIAPQEPTRSDA</sequence>
<feature type="transmembrane region" description="Helical" evidence="7">
    <location>
        <begin position="289"/>
        <end position="311"/>
    </location>
</feature>
<feature type="transmembrane region" description="Helical" evidence="7">
    <location>
        <begin position="318"/>
        <end position="340"/>
    </location>
</feature>
<evidence type="ECO:0000256" key="2">
    <source>
        <dbReference type="ARBA" id="ARBA00022475"/>
    </source>
</evidence>
<dbReference type="RefSeq" id="WP_267029432.1">
    <property type="nucleotide sequence ID" value="NZ_JAIFZO010000002.1"/>
</dbReference>
<feature type="transmembrane region" description="Helical" evidence="7">
    <location>
        <begin position="263"/>
        <end position="283"/>
    </location>
</feature>
<dbReference type="Proteomes" id="UP001165590">
    <property type="component" value="Unassembled WGS sequence"/>
</dbReference>
<evidence type="ECO:0000256" key="7">
    <source>
        <dbReference type="SAM" id="Phobius"/>
    </source>
</evidence>
<feature type="transmembrane region" description="Helical" evidence="7">
    <location>
        <begin position="24"/>
        <end position="49"/>
    </location>
</feature>
<keyword evidence="5 7" id="KW-0472">Membrane</keyword>
<feature type="region of interest" description="Disordered" evidence="6">
    <location>
        <begin position="205"/>
        <end position="236"/>
    </location>
</feature>
<comment type="subcellular location">
    <subcellularLocation>
        <location evidence="1">Cell membrane</location>
        <topology evidence="1">Multi-pass membrane protein</topology>
    </subcellularLocation>
</comment>
<keyword evidence="9" id="KW-1185">Reference proteome</keyword>
<dbReference type="Pfam" id="PF07690">
    <property type="entry name" value="MFS_1"/>
    <property type="match status" value="1"/>
</dbReference>
<feature type="transmembrane region" description="Helical" evidence="7">
    <location>
        <begin position="400"/>
        <end position="428"/>
    </location>
</feature>
<keyword evidence="3 7" id="KW-0812">Transmembrane</keyword>
<accession>A0ABT3VBI7</accession>
<feature type="transmembrane region" description="Helical" evidence="7">
    <location>
        <begin position="346"/>
        <end position="370"/>
    </location>
</feature>
<evidence type="ECO:0000256" key="6">
    <source>
        <dbReference type="SAM" id="MobiDB-lite"/>
    </source>
</evidence>
<feature type="transmembrane region" description="Helical" evidence="7">
    <location>
        <begin position="55"/>
        <end position="75"/>
    </location>
</feature>
<name>A0ABT3VBI7_9ACTN</name>
<dbReference type="Gene3D" id="1.20.1250.20">
    <property type="entry name" value="MFS general substrate transporter like domains"/>
    <property type="match status" value="1"/>
</dbReference>
<feature type="transmembrane region" description="Helical" evidence="7">
    <location>
        <begin position="182"/>
        <end position="200"/>
    </location>
</feature>
<dbReference type="InterPro" id="IPR036259">
    <property type="entry name" value="MFS_trans_sf"/>
</dbReference>
<dbReference type="PANTHER" id="PTHR23513">
    <property type="entry name" value="INTEGRAL MEMBRANE EFFLUX PROTEIN-RELATED"/>
    <property type="match status" value="1"/>
</dbReference>
<evidence type="ECO:0000256" key="1">
    <source>
        <dbReference type="ARBA" id="ARBA00004651"/>
    </source>
</evidence>
<keyword evidence="2" id="KW-1003">Cell membrane</keyword>
<evidence type="ECO:0000256" key="3">
    <source>
        <dbReference type="ARBA" id="ARBA00022692"/>
    </source>
</evidence>
<evidence type="ECO:0000313" key="8">
    <source>
        <dbReference type="EMBL" id="MCX4236987.1"/>
    </source>
</evidence>
<proteinExistence type="predicted"/>